<gene>
    <name evidence="2" type="ORF">CC85DRAFT_287881</name>
</gene>
<feature type="compositionally biased region" description="Gly residues" evidence="1">
    <location>
        <begin position="120"/>
        <end position="137"/>
    </location>
</feature>
<dbReference type="EMBL" id="KQ087242">
    <property type="protein sequence ID" value="KLT40091.1"/>
    <property type="molecule type" value="Genomic_DNA"/>
</dbReference>
<dbReference type="GeneID" id="28984656"/>
<proteinExistence type="predicted"/>
<feature type="region of interest" description="Disordered" evidence="1">
    <location>
        <begin position="523"/>
        <end position="552"/>
    </location>
</feature>
<dbReference type="OrthoDB" id="9995831at2759"/>
<dbReference type="Proteomes" id="UP000053611">
    <property type="component" value="Unassembled WGS sequence"/>
</dbReference>
<dbReference type="STRING" id="879819.A0A0J0XGA5"/>
<evidence type="ECO:0000256" key="1">
    <source>
        <dbReference type="SAM" id="MobiDB-lite"/>
    </source>
</evidence>
<accession>A0A0J0XGA5</accession>
<sequence>MSYFTMVGSEFDLPHPTLSRHPPRFYIPDRSEYSPGPATSVFGREPFSMHSRMPSISTTPYSGHSTPYHAESFYGSGSRSSIAALRHALHTYHRHAQGGPLTPQQQISRSGHSRAPGGHRAVGGSAGLVGGGGGGDSSPGEPAELGDPTASLSADLWGRVGNEPLDALVDIHRVLYRGGEDPADHSAPPWAEQGREVKRVMEQWFEGDCVYDHPLVRLSSRQSVLTHFALLQLLSTAYLPSFTPSSLLLHARSLTSRVRSALLGVDYLTSPSVTARDKRAVTDPIDEWLASAGQHHGSVMNRNNADDGWWKLWDVSAECRDIGCMECYEGYHIALIDHVISLTLFPAIIKRPLNNLTPMQSSDSLMPAPQRGFILRLAESVLREFDFLLHWDLPVSTIIEFNEVGKATHVRDVVDVRDVIDTFVPFAKRFSWISRRLTGMFTSAVGSVALTLLPGHQVIFGDPIRVGDAKAMIREVEEDADGSGHGCGHKHKHHLGSAIALSTTVKASDVMFPEHPRFGANSLGLHGVNDDAPETLTSPSMAPDVDGSRSDA</sequence>
<name>A0A0J0XGA5_9TREE</name>
<keyword evidence="3" id="KW-1185">Reference proteome</keyword>
<evidence type="ECO:0000313" key="2">
    <source>
        <dbReference type="EMBL" id="KLT40091.1"/>
    </source>
</evidence>
<reference evidence="2 3" key="1">
    <citation type="submission" date="2015-03" db="EMBL/GenBank/DDBJ databases">
        <title>Genomics and transcriptomics of the oil-accumulating basidiomycete yeast T. oleaginosus allow insights into substrate utilization and the diverse evolutionary trajectories of mating systems in fungi.</title>
        <authorList>
            <consortium name="DOE Joint Genome Institute"/>
            <person name="Kourist R."/>
            <person name="Kracht O."/>
            <person name="Bracharz F."/>
            <person name="Lipzen A."/>
            <person name="Nolan M."/>
            <person name="Ohm R."/>
            <person name="Grigoriev I."/>
            <person name="Sun S."/>
            <person name="Heitman J."/>
            <person name="Bruck T."/>
            <person name="Nowrousian M."/>
        </authorList>
    </citation>
    <scope>NUCLEOTIDE SEQUENCE [LARGE SCALE GENOMIC DNA]</scope>
    <source>
        <strain evidence="2 3">IBC0246</strain>
    </source>
</reference>
<dbReference type="RefSeq" id="XP_018276582.1">
    <property type="nucleotide sequence ID" value="XM_018424053.1"/>
</dbReference>
<organism evidence="2 3">
    <name type="scientific">Cutaneotrichosporon oleaginosum</name>
    <dbReference type="NCBI Taxonomy" id="879819"/>
    <lineage>
        <taxon>Eukaryota</taxon>
        <taxon>Fungi</taxon>
        <taxon>Dikarya</taxon>
        <taxon>Basidiomycota</taxon>
        <taxon>Agaricomycotina</taxon>
        <taxon>Tremellomycetes</taxon>
        <taxon>Trichosporonales</taxon>
        <taxon>Trichosporonaceae</taxon>
        <taxon>Cutaneotrichosporon</taxon>
    </lineage>
</organism>
<evidence type="ECO:0000313" key="3">
    <source>
        <dbReference type="Proteomes" id="UP000053611"/>
    </source>
</evidence>
<protein>
    <submittedName>
        <fullName evidence="2">Uncharacterized protein</fullName>
    </submittedName>
</protein>
<dbReference type="AlphaFoldDB" id="A0A0J0XGA5"/>
<feature type="region of interest" description="Disordered" evidence="1">
    <location>
        <begin position="95"/>
        <end position="150"/>
    </location>
</feature>